<evidence type="ECO:0000259" key="3">
    <source>
        <dbReference type="Pfam" id="PF13472"/>
    </source>
</evidence>
<evidence type="ECO:0000256" key="1">
    <source>
        <dbReference type="SAM" id="MobiDB-lite"/>
    </source>
</evidence>
<dbReference type="RefSeq" id="WP_073378040.1">
    <property type="nucleotide sequence ID" value="NZ_FQXS01000025.1"/>
</dbReference>
<reference evidence="4 5" key="1">
    <citation type="submission" date="2016-11" db="EMBL/GenBank/DDBJ databases">
        <authorList>
            <person name="Jaros S."/>
            <person name="Januszkiewicz K."/>
            <person name="Wedrychowicz H."/>
        </authorList>
    </citation>
    <scope>NUCLEOTIDE SEQUENCE [LARGE SCALE GENOMIC DNA]</scope>
    <source>
        <strain evidence="4 5">DSM 9705</strain>
    </source>
</reference>
<dbReference type="InterPro" id="IPR051532">
    <property type="entry name" value="Ester_Hydrolysis_Enzymes"/>
</dbReference>
<keyword evidence="2" id="KW-0472">Membrane</keyword>
<dbReference type="GO" id="GO:0004622">
    <property type="term" value="F:phosphatidylcholine lysophospholipase activity"/>
    <property type="evidence" value="ECO:0007669"/>
    <property type="project" value="TreeGrafter"/>
</dbReference>
<gene>
    <name evidence="4" type="ORF">SAMN02745124_03488</name>
</gene>
<dbReference type="InterPro" id="IPR049886">
    <property type="entry name" value="CFI_box_CTERM_dom"/>
</dbReference>
<feature type="transmembrane region" description="Helical" evidence="2">
    <location>
        <begin position="314"/>
        <end position="331"/>
    </location>
</feature>
<dbReference type="Pfam" id="PF13472">
    <property type="entry name" value="Lipase_GDSL_2"/>
    <property type="match status" value="1"/>
</dbReference>
<evidence type="ECO:0000313" key="4">
    <source>
        <dbReference type="EMBL" id="SHI05171.1"/>
    </source>
</evidence>
<dbReference type="Gene3D" id="3.40.50.1110">
    <property type="entry name" value="SGNH hydrolase"/>
    <property type="match status" value="1"/>
</dbReference>
<keyword evidence="2" id="KW-1133">Transmembrane helix</keyword>
<evidence type="ECO:0000256" key="2">
    <source>
        <dbReference type="SAM" id="Phobius"/>
    </source>
</evidence>
<protein>
    <submittedName>
        <fullName evidence="4">Lysophospholipase L1</fullName>
    </submittedName>
</protein>
<accession>A0A1M5XZC7</accession>
<dbReference type="Proteomes" id="UP000184139">
    <property type="component" value="Unassembled WGS sequence"/>
</dbReference>
<dbReference type="SUPFAM" id="SSF52266">
    <property type="entry name" value="SGNH hydrolase"/>
    <property type="match status" value="1"/>
</dbReference>
<name>A0A1M5XZC7_9BACT</name>
<evidence type="ECO:0000313" key="5">
    <source>
        <dbReference type="Proteomes" id="UP000184139"/>
    </source>
</evidence>
<dbReference type="EMBL" id="FQXS01000025">
    <property type="protein sequence ID" value="SHI05171.1"/>
    <property type="molecule type" value="Genomic_DNA"/>
</dbReference>
<keyword evidence="5" id="KW-1185">Reference proteome</keyword>
<dbReference type="NCBIfam" id="NF041770">
    <property type="entry name" value="CFI_box_CTERM"/>
    <property type="match status" value="1"/>
</dbReference>
<proteinExistence type="predicted"/>
<sequence>MIQVMKRRFLVSTMVLVLGIFSMMWCDVEDQVFAASGSFSFQTDGSEDDSTAGTGTISPPTSDLSNNISAFGDSVTEGRGGFLPYSAYLQEIIGGCANVVNSGLGGEQTSGGVNRISNVLTNVRPSQILIMEGANDAFWGVSPSTVKFNLGVMIDKARSIGSVAVISTITPNTQNNGIGATIASSYNPSIRALAAEKGVVLVDSYAQVAADWPALNYDGIHPNEAGAIRLAQGFSAAVSCKGGSSGGGGGGGGGGCFIATAAYGSAFGPQVSLLRAFRDHYLLTNAPGRWFVQQYYRYSPKYAEFIAENRVLKAIVRALLYPLVVFAYILVEMDRLQQLIVLLSAVGGGLICFRRLYARHPASRY</sequence>
<organism evidence="4 5">
    <name type="scientific">Desulfofustis glycolicus DSM 9705</name>
    <dbReference type="NCBI Taxonomy" id="1121409"/>
    <lineage>
        <taxon>Bacteria</taxon>
        <taxon>Pseudomonadati</taxon>
        <taxon>Thermodesulfobacteriota</taxon>
        <taxon>Desulfobulbia</taxon>
        <taxon>Desulfobulbales</taxon>
        <taxon>Desulfocapsaceae</taxon>
        <taxon>Desulfofustis</taxon>
    </lineage>
</organism>
<dbReference type="InterPro" id="IPR013830">
    <property type="entry name" value="SGNH_hydro"/>
</dbReference>
<dbReference type="OrthoDB" id="9786188at2"/>
<dbReference type="PANTHER" id="PTHR30383:SF5">
    <property type="entry name" value="SGNH HYDROLASE-TYPE ESTERASE DOMAIN-CONTAINING PROTEIN"/>
    <property type="match status" value="1"/>
</dbReference>
<dbReference type="STRING" id="1121409.SAMN02745124_03488"/>
<dbReference type="InterPro" id="IPR036514">
    <property type="entry name" value="SGNH_hydro_sf"/>
</dbReference>
<feature type="compositionally biased region" description="Polar residues" evidence="1">
    <location>
        <begin position="51"/>
        <end position="63"/>
    </location>
</feature>
<dbReference type="PANTHER" id="PTHR30383">
    <property type="entry name" value="THIOESTERASE 1/PROTEASE 1/LYSOPHOSPHOLIPASE L1"/>
    <property type="match status" value="1"/>
</dbReference>
<feature type="transmembrane region" description="Helical" evidence="2">
    <location>
        <begin position="338"/>
        <end position="357"/>
    </location>
</feature>
<dbReference type="AlphaFoldDB" id="A0A1M5XZC7"/>
<keyword evidence="2" id="KW-0812">Transmembrane</keyword>
<feature type="region of interest" description="Disordered" evidence="1">
    <location>
        <begin position="44"/>
        <end position="63"/>
    </location>
</feature>
<feature type="domain" description="SGNH hydrolase-type esterase" evidence="3">
    <location>
        <begin position="70"/>
        <end position="226"/>
    </location>
</feature>